<dbReference type="InterPro" id="IPR050469">
    <property type="entry name" value="Diguanylate_Cyclase"/>
</dbReference>
<gene>
    <name evidence="3" type="ORF">MNBD_GAMMA24-1525</name>
</gene>
<dbReference type="InterPro" id="IPR029016">
    <property type="entry name" value="GAF-like_dom_sf"/>
</dbReference>
<evidence type="ECO:0000259" key="2">
    <source>
        <dbReference type="PROSITE" id="PS50887"/>
    </source>
</evidence>
<protein>
    <submittedName>
        <fullName evidence="3">Diguanylate cyclase (GGDEF domain)</fullName>
    </submittedName>
</protein>
<dbReference type="NCBIfam" id="TIGR00254">
    <property type="entry name" value="GGDEF"/>
    <property type="match status" value="1"/>
</dbReference>
<dbReference type="SUPFAM" id="SSF55073">
    <property type="entry name" value="Nucleotide cyclase"/>
    <property type="match status" value="1"/>
</dbReference>
<dbReference type="GO" id="GO:0005886">
    <property type="term" value="C:plasma membrane"/>
    <property type="evidence" value="ECO:0007669"/>
    <property type="project" value="TreeGrafter"/>
</dbReference>
<proteinExistence type="predicted"/>
<dbReference type="GO" id="GO:0043709">
    <property type="term" value="P:cell adhesion involved in single-species biofilm formation"/>
    <property type="evidence" value="ECO:0007669"/>
    <property type="project" value="TreeGrafter"/>
</dbReference>
<dbReference type="PANTHER" id="PTHR45138">
    <property type="entry name" value="REGULATORY COMPONENTS OF SENSORY TRANSDUCTION SYSTEM"/>
    <property type="match status" value="1"/>
</dbReference>
<dbReference type="PANTHER" id="PTHR45138:SF9">
    <property type="entry name" value="DIGUANYLATE CYCLASE DGCM-RELATED"/>
    <property type="match status" value="1"/>
</dbReference>
<dbReference type="AlphaFoldDB" id="A0A3B1BM85"/>
<organism evidence="3">
    <name type="scientific">hydrothermal vent metagenome</name>
    <dbReference type="NCBI Taxonomy" id="652676"/>
    <lineage>
        <taxon>unclassified sequences</taxon>
        <taxon>metagenomes</taxon>
        <taxon>ecological metagenomes</taxon>
    </lineage>
</organism>
<dbReference type="InterPro" id="IPR029787">
    <property type="entry name" value="Nucleotide_cyclase"/>
</dbReference>
<reference evidence="3" key="1">
    <citation type="submission" date="2018-06" db="EMBL/GenBank/DDBJ databases">
        <authorList>
            <person name="Zhirakovskaya E."/>
        </authorList>
    </citation>
    <scope>NUCLEOTIDE SEQUENCE</scope>
</reference>
<evidence type="ECO:0000313" key="3">
    <source>
        <dbReference type="EMBL" id="VAX12924.1"/>
    </source>
</evidence>
<dbReference type="Gene3D" id="3.30.450.40">
    <property type="match status" value="1"/>
</dbReference>
<dbReference type="PROSITE" id="PS50887">
    <property type="entry name" value="GGDEF"/>
    <property type="match status" value="1"/>
</dbReference>
<name>A0A3B1BM85_9ZZZZ</name>
<dbReference type="InterPro" id="IPR043128">
    <property type="entry name" value="Rev_trsase/Diguanyl_cyclase"/>
</dbReference>
<dbReference type="GO" id="GO:1902201">
    <property type="term" value="P:negative regulation of bacterial-type flagellum-dependent cell motility"/>
    <property type="evidence" value="ECO:0007669"/>
    <property type="project" value="TreeGrafter"/>
</dbReference>
<accession>A0A3B1BM85</accession>
<dbReference type="Gene3D" id="3.30.70.270">
    <property type="match status" value="1"/>
</dbReference>
<dbReference type="FunFam" id="3.30.70.270:FF:000001">
    <property type="entry name" value="Diguanylate cyclase domain protein"/>
    <property type="match status" value="1"/>
</dbReference>
<feature type="domain" description="GGDEF" evidence="2">
    <location>
        <begin position="236"/>
        <end position="374"/>
    </location>
</feature>
<dbReference type="CDD" id="cd01949">
    <property type="entry name" value="GGDEF"/>
    <property type="match status" value="1"/>
</dbReference>
<dbReference type="SMART" id="SM00267">
    <property type="entry name" value="GGDEF"/>
    <property type="match status" value="1"/>
</dbReference>
<dbReference type="Pfam" id="PF00990">
    <property type="entry name" value="GGDEF"/>
    <property type="match status" value="1"/>
</dbReference>
<sequence>MDNKLFIEAYQEINSRFIKLLSSMSALRALSGFETKCRNEEDIITDSLNVLLDYHELDYVAVFMYEADELKKVTSKCWNNDATQPPSKYNALCERHHDLLALVENTGKVQQINQIPGEEFTGSASAIPIHANDTLIGVFLACHPADEFFSVTNERNLVIYCNFLGQMIINNRLLHSMDKMVNERTQQLQVALDEASELKQRYEELSVIDELTQLHNRRFFFPEARTGLAQAMRYKEPFSLLVMDLDHFKIINDRYGHAIGDEVLRGIAATFKAEIRDVDILARFGGEEFVLALPETDERGAMVIAERIRKKIKSLRWQADGRDISITLTIGITEFENCSSNDYVGALDELIQQADQALYHGKDNGRDQFNTYSYIACLVNTDEQAG</sequence>
<dbReference type="InterPro" id="IPR000160">
    <property type="entry name" value="GGDEF_dom"/>
</dbReference>
<dbReference type="SUPFAM" id="SSF55781">
    <property type="entry name" value="GAF domain-like"/>
    <property type="match status" value="1"/>
</dbReference>
<dbReference type="EMBL" id="UOFZ01000073">
    <property type="protein sequence ID" value="VAX12924.1"/>
    <property type="molecule type" value="Genomic_DNA"/>
</dbReference>
<keyword evidence="1" id="KW-0175">Coiled coil</keyword>
<dbReference type="GO" id="GO:0052621">
    <property type="term" value="F:diguanylate cyclase activity"/>
    <property type="evidence" value="ECO:0007669"/>
    <property type="project" value="TreeGrafter"/>
</dbReference>
<feature type="coiled-coil region" evidence="1">
    <location>
        <begin position="181"/>
        <end position="208"/>
    </location>
</feature>
<evidence type="ECO:0000256" key="1">
    <source>
        <dbReference type="SAM" id="Coils"/>
    </source>
</evidence>